<gene>
    <name evidence="2" type="ORF">EV421DRAFT_1682757</name>
</gene>
<dbReference type="Proteomes" id="UP001175226">
    <property type="component" value="Unassembled WGS sequence"/>
</dbReference>
<dbReference type="EMBL" id="JAUEPT010000055">
    <property type="protein sequence ID" value="KAK0436356.1"/>
    <property type="molecule type" value="Genomic_DNA"/>
</dbReference>
<dbReference type="Pfam" id="PF14616">
    <property type="entry name" value="Rua1_C"/>
    <property type="match status" value="1"/>
</dbReference>
<dbReference type="AlphaFoldDB" id="A0AA39J570"/>
<name>A0AA39J570_9AGAR</name>
<keyword evidence="3" id="KW-1185">Reference proteome</keyword>
<dbReference type="InterPro" id="IPR028012">
    <property type="entry name" value="Rua1_C"/>
</dbReference>
<evidence type="ECO:0000259" key="1">
    <source>
        <dbReference type="Pfam" id="PF14616"/>
    </source>
</evidence>
<sequence length="79" mass="9035">PFNPLLVFHNVTRPNPANGEKGFVMVGMCHHCRKWVPIKGVKIVQIKIPELIWWKEVAVLHGVRTIESENGMFKGDEVM</sequence>
<feature type="non-terminal residue" evidence="2">
    <location>
        <position position="79"/>
    </location>
</feature>
<protein>
    <recommendedName>
        <fullName evidence="1">Transcription regulator Rua1 C-terminal domain-containing protein</fullName>
    </recommendedName>
</protein>
<feature type="domain" description="Transcription regulator Rua1 C-terminal" evidence="1">
    <location>
        <begin position="8"/>
        <end position="59"/>
    </location>
</feature>
<organism evidence="2 3">
    <name type="scientific">Armillaria borealis</name>
    <dbReference type="NCBI Taxonomy" id="47425"/>
    <lineage>
        <taxon>Eukaryota</taxon>
        <taxon>Fungi</taxon>
        <taxon>Dikarya</taxon>
        <taxon>Basidiomycota</taxon>
        <taxon>Agaricomycotina</taxon>
        <taxon>Agaricomycetes</taxon>
        <taxon>Agaricomycetidae</taxon>
        <taxon>Agaricales</taxon>
        <taxon>Marasmiineae</taxon>
        <taxon>Physalacriaceae</taxon>
        <taxon>Armillaria</taxon>
    </lineage>
</organism>
<feature type="non-terminal residue" evidence="2">
    <location>
        <position position="1"/>
    </location>
</feature>
<reference evidence="2" key="1">
    <citation type="submission" date="2023-06" db="EMBL/GenBank/DDBJ databases">
        <authorList>
            <consortium name="Lawrence Berkeley National Laboratory"/>
            <person name="Ahrendt S."/>
            <person name="Sahu N."/>
            <person name="Indic B."/>
            <person name="Wong-Bajracharya J."/>
            <person name="Merenyi Z."/>
            <person name="Ke H.-M."/>
            <person name="Monk M."/>
            <person name="Kocsube S."/>
            <person name="Drula E."/>
            <person name="Lipzen A."/>
            <person name="Balint B."/>
            <person name="Henrissat B."/>
            <person name="Andreopoulos B."/>
            <person name="Martin F.M."/>
            <person name="Harder C.B."/>
            <person name="Rigling D."/>
            <person name="Ford K.L."/>
            <person name="Foster G.D."/>
            <person name="Pangilinan J."/>
            <person name="Papanicolaou A."/>
            <person name="Barry K."/>
            <person name="LaButti K."/>
            <person name="Viragh M."/>
            <person name="Koriabine M."/>
            <person name="Yan M."/>
            <person name="Riley R."/>
            <person name="Champramary S."/>
            <person name="Plett K.L."/>
            <person name="Tsai I.J."/>
            <person name="Slot J."/>
            <person name="Sipos G."/>
            <person name="Plett J."/>
            <person name="Nagy L.G."/>
            <person name="Grigoriev I.V."/>
        </authorList>
    </citation>
    <scope>NUCLEOTIDE SEQUENCE</scope>
    <source>
        <strain evidence="2">FPL87.14</strain>
    </source>
</reference>
<proteinExistence type="predicted"/>
<evidence type="ECO:0000313" key="3">
    <source>
        <dbReference type="Proteomes" id="UP001175226"/>
    </source>
</evidence>
<accession>A0AA39J570</accession>
<evidence type="ECO:0000313" key="2">
    <source>
        <dbReference type="EMBL" id="KAK0436356.1"/>
    </source>
</evidence>
<comment type="caution">
    <text evidence="2">The sequence shown here is derived from an EMBL/GenBank/DDBJ whole genome shotgun (WGS) entry which is preliminary data.</text>
</comment>